<feature type="region of interest" description="Disordered" evidence="1">
    <location>
        <begin position="1"/>
        <end position="41"/>
    </location>
</feature>
<evidence type="ECO:0000313" key="2">
    <source>
        <dbReference type="EMBL" id="KAH8101857.1"/>
    </source>
</evidence>
<dbReference type="OrthoDB" id="6359816at2759"/>
<comment type="caution">
    <text evidence="2">The sequence shown here is derived from an EMBL/GenBank/DDBJ whole genome shotgun (WGS) entry which is preliminary data.</text>
</comment>
<protein>
    <recommendedName>
        <fullName evidence="4">BTB domain-containing protein</fullName>
    </recommendedName>
</protein>
<gene>
    <name evidence="2" type="ORF">BXZ70DRAFT_81018</name>
</gene>
<keyword evidence="3" id="KW-1185">Reference proteome</keyword>
<dbReference type="PANTHER" id="PTHR24413">
    <property type="entry name" value="SPECKLE-TYPE POZ PROTEIN"/>
    <property type="match status" value="1"/>
</dbReference>
<feature type="compositionally biased region" description="Basic residues" evidence="1">
    <location>
        <begin position="9"/>
        <end position="18"/>
    </location>
</feature>
<dbReference type="Gene3D" id="3.30.710.10">
    <property type="entry name" value="Potassium Channel Kv1.1, Chain A"/>
    <property type="match status" value="1"/>
</dbReference>
<feature type="region of interest" description="Disordered" evidence="1">
    <location>
        <begin position="155"/>
        <end position="184"/>
    </location>
</feature>
<dbReference type="Proteomes" id="UP000813824">
    <property type="component" value="Unassembled WGS sequence"/>
</dbReference>
<proteinExistence type="predicted"/>
<name>A0A8K0UQ32_9AGAR</name>
<sequence length="307" mass="33665">MYTDGYASKGKRPSKARKLASMPKEDSGPSSPPSTTPTIPSHIAQSNLMQTAVKMSLTSGTFIDTKLYAFSRRTSTGRVDTPVPIFANSSILRAASPYFEALLTRGFEENRLVNIDDGFPADRPSVNDSYDYDSDSDLEDDDDLDATTEVASLGLNSDVGDASQSPPDTVDGSSSSEKKGKSVTRDPFEFKAGRLGRVIHMPDTAQTTLKAFIFFLYTGQVAFKPLKSSPKTESASAASEVSPQAFSCSPKSLYRLADRYSHQGLKERCMAEIQRQLNVQNIMREMFSNFTSRYPTDPGRRAKLPTQ</sequence>
<evidence type="ECO:0000256" key="1">
    <source>
        <dbReference type="SAM" id="MobiDB-lite"/>
    </source>
</evidence>
<feature type="region of interest" description="Disordered" evidence="1">
    <location>
        <begin position="115"/>
        <end position="142"/>
    </location>
</feature>
<dbReference type="InterPro" id="IPR011333">
    <property type="entry name" value="SKP1/BTB/POZ_sf"/>
</dbReference>
<evidence type="ECO:0000313" key="3">
    <source>
        <dbReference type="Proteomes" id="UP000813824"/>
    </source>
</evidence>
<dbReference type="AlphaFoldDB" id="A0A8K0UQ32"/>
<evidence type="ECO:0008006" key="4">
    <source>
        <dbReference type="Google" id="ProtNLM"/>
    </source>
</evidence>
<dbReference type="EMBL" id="JAEVFJ010000011">
    <property type="protein sequence ID" value="KAH8101857.1"/>
    <property type="molecule type" value="Genomic_DNA"/>
</dbReference>
<accession>A0A8K0UQ32</accession>
<feature type="compositionally biased region" description="Acidic residues" evidence="1">
    <location>
        <begin position="130"/>
        <end position="142"/>
    </location>
</feature>
<organism evidence="2 3">
    <name type="scientific">Cristinia sonorae</name>
    <dbReference type="NCBI Taxonomy" id="1940300"/>
    <lineage>
        <taxon>Eukaryota</taxon>
        <taxon>Fungi</taxon>
        <taxon>Dikarya</taxon>
        <taxon>Basidiomycota</taxon>
        <taxon>Agaricomycotina</taxon>
        <taxon>Agaricomycetes</taxon>
        <taxon>Agaricomycetidae</taxon>
        <taxon>Agaricales</taxon>
        <taxon>Pleurotineae</taxon>
        <taxon>Stephanosporaceae</taxon>
        <taxon>Cristinia</taxon>
    </lineage>
</organism>
<reference evidence="2" key="1">
    <citation type="journal article" date="2021" name="New Phytol.">
        <title>Evolutionary innovations through gain and loss of genes in the ectomycorrhizal Boletales.</title>
        <authorList>
            <person name="Wu G."/>
            <person name="Miyauchi S."/>
            <person name="Morin E."/>
            <person name="Kuo A."/>
            <person name="Drula E."/>
            <person name="Varga T."/>
            <person name="Kohler A."/>
            <person name="Feng B."/>
            <person name="Cao Y."/>
            <person name="Lipzen A."/>
            <person name="Daum C."/>
            <person name="Hundley H."/>
            <person name="Pangilinan J."/>
            <person name="Johnson J."/>
            <person name="Barry K."/>
            <person name="LaButti K."/>
            <person name="Ng V."/>
            <person name="Ahrendt S."/>
            <person name="Min B."/>
            <person name="Choi I.G."/>
            <person name="Park H."/>
            <person name="Plett J.M."/>
            <person name="Magnuson J."/>
            <person name="Spatafora J.W."/>
            <person name="Nagy L.G."/>
            <person name="Henrissat B."/>
            <person name="Grigoriev I.V."/>
            <person name="Yang Z.L."/>
            <person name="Xu J."/>
            <person name="Martin F.M."/>
        </authorList>
    </citation>
    <scope>NUCLEOTIDE SEQUENCE</scope>
    <source>
        <strain evidence="2">KKN 215</strain>
    </source>
</reference>